<gene>
    <name evidence="2" type="ORF">PLEPLA_LOCUS43531</name>
</gene>
<evidence type="ECO:0000313" key="2">
    <source>
        <dbReference type="EMBL" id="CAB1455750.1"/>
    </source>
</evidence>
<evidence type="ECO:0000313" key="3">
    <source>
        <dbReference type="Proteomes" id="UP001153269"/>
    </source>
</evidence>
<keyword evidence="3" id="KW-1185">Reference proteome</keyword>
<proteinExistence type="predicted"/>
<dbReference type="Proteomes" id="UP001153269">
    <property type="component" value="Unassembled WGS sequence"/>
</dbReference>
<organism evidence="2 3">
    <name type="scientific">Pleuronectes platessa</name>
    <name type="common">European plaice</name>
    <dbReference type="NCBI Taxonomy" id="8262"/>
    <lineage>
        <taxon>Eukaryota</taxon>
        <taxon>Metazoa</taxon>
        <taxon>Chordata</taxon>
        <taxon>Craniata</taxon>
        <taxon>Vertebrata</taxon>
        <taxon>Euteleostomi</taxon>
        <taxon>Actinopterygii</taxon>
        <taxon>Neopterygii</taxon>
        <taxon>Teleostei</taxon>
        <taxon>Neoteleostei</taxon>
        <taxon>Acanthomorphata</taxon>
        <taxon>Carangaria</taxon>
        <taxon>Pleuronectiformes</taxon>
        <taxon>Pleuronectoidei</taxon>
        <taxon>Pleuronectidae</taxon>
        <taxon>Pleuronectes</taxon>
    </lineage>
</organism>
<comment type="caution">
    <text evidence="2">The sequence shown here is derived from an EMBL/GenBank/DDBJ whole genome shotgun (WGS) entry which is preliminary data.</text>
</comment>
<reference evidence="2" key="1">
    <citation type="submission" date="2020-03" db="EMBL/GenBank/DDBJ databases">
        <authorList>
            <person name="Weist P."/>
        </authorList>
    </citation>
    <scope>NUCLEOTIDE SEQUENCE</scope>
</reference>
<name>A0A9N7VU57_PLEPL</name>
<protein>
    <submittedName>
        <fullName evidence="2">Uncharacterized protein</fullName>
    </submittedName>
</protein>
<evidence type="ECO:0000256" key="1">
    <source>
        <dbReference type="SAM" id="MobiDB-lite"/>
    </source>
</evidence>
<dbReference type="AlphaFoldDB" id="A0A9N7VU57"/>
<feature type="region of interest" description="Disordered" evidence="1">
    <location>
        <begin position="1"/>
        <end position="26"/>
    </location>
</feature>
<accession>A0A9N7VU57</accession>
<sequence length="226" mass="25470">MHANRCDAPDATCARSDSSLRSGHGKKYGSLKQVELGSAMCHAHMQMTNGTLQRQSVVHVVPPHELCARSLHHSSISGDELSYTYVARHMEPSNLKISWKVAQPHSCTTEHIKEDGKHLQKHTDLWDSLQRHRSHRLKHSDPLGQCGQCPDDCHRFSGDPQVYGDSGGEAYSDVVILDLRLFPDLRILNLNLFSWNKYSTNKEGVRFSLVQDSVSGFEWEIEVVDV</sequence>
<dbReference type="EMBL" id="CADEAL010004269">
    <property type="protein sequence ID" value="CAB1455750.1"/>
    <property type="molecule type" value="Genomic_DNA"/>
</dbReference>